<dbReference type="GO" id="GO:0015057">
    <property type="term" value="F:thrombin-activated receptor activity"/>
    <property type="evidence" value="ECO:0007669"/>
    <property type="project" value="InterPro"/>
</dbReference>
<dbReference type="SUPFAM" id="SSF81321">
    <property type="entry name" value="Family A G protein-coupled receptor-like"/>
    <property type="match status" value="1"/>
</dbReference>
<dbReference type="OMA" id="HWAGFIF"/>
<evidence type="ECO:0000256" key="9">
    <source>
        <dbReference type="ARBA" id="ARBA00023180"/>
    </source>
</evidence>
<feature type="domain" description="G-protein coupled receptors family 1 profile" evidence="14">
    <location>
        <begin position="53"/>
        <end position="314"/>
    </location>
</feature>
<evidence type="ECO:0000256" key="12">
    <source>
        <dbReference type="RuleBase" id="RU000688"/>
    </source>
</evidence>
<keyword evidence="6 13" id="KW-0472">Membrane</keyword>
<dbReference type="Proteomes" id="UP000694388">
    <property type="component" value="Unplaced"/>
</dbReference>
<comment type="similarity">
    <text evidence="12">Belongs to the G-protein coupled receptor 1 family.</text>
</comment>
<dbReference type="PANTHER" id="PTHR24232">
    <property type="entry name" value="G-PROTEIN COUPLED RECEPTOR"/>
    <property type="match status" value="1"/>
</dbReference>
<dbReference type="PROSITE" id="PS00237">
    <property type="entry name" value="G_PROTEIN_RECEP_F1_1"/>
    <property type="match status" value="1"/>
</dbReference>
<dbReference type="PANTHER" id="PTHR24232:SF53">
    <property type="entry name" value="G-PROTEIN COUPLED RECEPTORS FAMILY 1 PROFILE DOMAIN-CONTAINING PROTEIN"/>
    <property type="match status" value="1"/>
</dbReference>
<evidence type="ECO:0000256" key="10">
    <source>
        <dbReference type="ARBA" id="ARBA00023224"/>
    </source>
</evidence>
<evidence type="ECO:0000313" key="15">
    <source>
        <dbReference type="Ensembl" id="ENSEBUP00000017439.1"/>
    </source>
</evidence>
<keyword evidence="5 12" id="KW-0297">G-protein coupled receptor</keyword>
<evidence type="ECO:0000256" key="2">
    <source>
        <dbReference type="ARBA" id="ARBA00022475"/>
    </source>
</evidence>
<dbReference type="Ensembl" id="ENSEBUT00000018015.1">
    <property type="protein sequence ID" value="ENSEBUP00000017439.1"/>
    <property type="gene ID" value="ENSEBUG00000010898.1"/>
</dbReference>
<dbReference type="InterPro" id="IPR000276">
    <property type="entry name" value="GPCR_Rhodpsn"/>
</dbReference>
<protein>
    <submittedName>
        <fullName evidence="15">P2Y receptor family member 8</fullName>
    </submittedName>
</protein>
<feature type="transmembrane region" description="Helical" evidence="13">
    <location>
        <begin position="295"/>
        <end position="317"/>
    </location>
</feature>
<feature type="disulfide bond" evidence="11">
    <location>
        <begin position="115"/>
        <end position="194"/>
    </location>
</feature>
<evidence type="ECO:0000259" key="14">
    <source>
        <dbReference type="PROSITE" id="PS50262"/>
    </source>
</evidence>
<keyword evidence="3 12" id="KW-0812">Transmembrane</keyword>
<dbReference type="GeneTree" id="ENSGT01050000244840"/>
<name>A0A8C4QLS5_EPTBU</name>
<feature type="transmembrane region" description="Helical" evidence="13">
    <location>
        <begin position="42"/>
        <end position="59"/>
    </location>
</feature>
<accession>A0A8C4QLS5</accession>
<evidence type="ECO:0000256" key="4">
    <source>
        <dbReference type="ARBA" id="ARBA00022989"/>
    </source>
</evidence>
<evidence type="ECO:0000256" key="6">
    <source>
        <dbReference type="ARBA" id="ARBA00023136"/>
    </source>
</evidence>
<feature type="transmembrane region" description="Helical" evidence="13">
    <location>
        <begin position="208"/>
        <end position="234"/>
    </location>
</feature>
<dbReference type="GO" id="GO:0005886">
    <property type="term" value="C:plasma membrane"/>
    <property type="evidence" value="ECO:0007669"/>
    <property type="project" value="UniProtKB-SubCell"/>
</dbReference>
<reference evidence="15" key="1">
    <citation type="submission" date="2025-08" db="UniProtKB">
        <authorList>
            <consortium name="Ensembl"/>
        </authorList>
    </citation>
    <scope>IDENTIFICATION</scope>
</reference>
<proteinExistence type="inferred from homology"/>
<dbReference type="PROSITE" id="PS50262">
    <property type="entry name" value="G_PROTEIN_RECEP_F1_2"/>
    <property type="match status" value="1"/>
</dbReference>
<dbReference type="FunFam" id="1.20.1070.10:FF:000040">
    <property type="entry name" value="Coagulation factor 2 (thrombin) receptor"/>
    <property type="match status" value="1"/>
</dbReference>
<sequence>MVPCTHSPSEIHTGPRRRNTQLDNFTRALLVGKMTTVTLPTIYLFVFLVGLPSSLLALWMSVFRPGERGRTHPRTSTSIYVLNLAAVDFLYVLFLPLQIVYHFGGNHWPFGRVLCHLMTTLLYLNTHCSIFFLTCVSVDRYLAVVRPQTARNLRTPRVATGACVGVWLFVLLLTGPLHAVSLVHSVPELSITTCYDVFPKSDGVVTFFQAYCIVFFLVVFLAPFSTTVFCYLTVIKTLLTGGGPQGKGSRVRRRAIQLSIVVLLTFVICFAPCNLVLITHSLLHRTQGQSGLYGVYKLCLALSSLNTCFDPFVYYLVLRDFRRRIVTFLCPWLVKEDDSKSIFTKVIGLVVNCRSMFLHPSWSILKAHARTIYVAKIMDIELF</sequence>
<dbReference type="Pfam" id="PF00001">
    <property type="entry name" value="7tm_1"/>
    <property type="match status" value="1"/>
</dbReference>
<dbReference type="AlphaFoldDB" id="A0A8C4QLS5"/>
<keyword evidence="7 11" id="KW-1015">Disulfide bond</keyword>
<organism evidence="15 16">
    <name type="scientific">Eptatretus burgeri</name>
    <name type="common">Inshore hagfish</name>
    <dbReference type="NCBI Taxonomy" id="7764"/>
    <lineage>
        <taxon>Eukaryota</taxon>
        <taxon>Metazoa</taxon>
        <taxon>Chordata</taxon>
        <taxon>Craniata</taxon>
        <taxon>Vertebrata</taxon>
        <taxon>Cyclostomata</taxon>
        <taxon>Myxini</taxon>
        <taxon>Myxiniformes</taxon>
        <taxon>Myxinidae</taxon>
        <taxon>Eptatretinae</taxon>
        <taxon>Eptatretus</taxon>
    </lineage>
</organism>
<evidence type="ECO:0000313" key="16">
    <source>
        <dbReference type="Proteomes" id="UP000694388"/>
    </source>
</evidence>
<keyword evidence="10 12" id="KW-0807">Transducer</keyword>
<dbReference type="GO" id="GO:0007200">
    <property type="term" value="P:phospholipase C-activating G protein-coupled receptor signaling pathway"/>
    <property type="evidence" value="ECO:0007669"/>
    <property type="project" value="TreeGrafter"/>
</dbReference>
<comment type="subcellular location">
    <subcellularLocation>
        <location evidence="1">Cell membrane</location>
        <topology evidence="1">Multi-pass membrane protein</topology>
    </subcellularLocation>
</comment>
<evidence type="ECO:0000256" key="7">
    <source>
        <dbReference type="ARBA" id="ARBA00023157"/>
    </source>
</evidence>
<dbReference type="InterPro" id="IPR017452">
    <property type="entry name" value="GPCR_Rhodpsn_7TM"/>
</dbReference>
<dbReference type="PRINTS" id="PR00237">
    <property type="entry name" value="GPCRRHODOPSN"/>
</dbReference>
<reference evidence="15" key="2">
    <citation type="submission" date="2025-09" db="UniProtKB">
        <authorList>
            <consortium name="Ensembl"/>
        </authorList>
    </citation>
    <scope>IDENTIFICATION</scope>
</reference>
<evidence type="ECO:0000256" key="13">
    <source>
        <dbReference type="SAM" id="Phobius"/>
    </source>
</evidence>
<feature type="transmembrane region" description="Helical" evidence="13">
    <location>
        <begin position="80"/>
        <end position="101"/>
    </location>
</feature>
<evidence type="ECO:0000256" key="1">
    <source>
        <dbReference type="ARBA" id="ARBA00004651"/>
    </source>
</evidence>
<feature type="transmembrane region" description="Helical" evidence="13">
    <location>
        <begin position="158"/>
        <end position="179"/>
    </location>
</feature>
<keyword evidence="4 13" id="KW-1133">Transmembrane helix</keyword>
<feature type="transmembrane region" description="Helical" evidence="13">
    <location>
        <begin position="121"/>
        <end position="138"/>
    </location>
</feature>
<feature type="transmembrane region" description="Helical" evidence="13">
    <location>
        <begin position="255"/>
        <end position="283"/>
    </location>
</feature>
<evidence type="ECO:0000256" key="11">
    <source>
        <dbReference type="PIRSR" id="PIRSR603912-52"/>
    </source>
</evidence>
<dbReference type="GO" id="GO:0007596">
    <property type="term" value="P:blood coagulation"/>
    <property type="evidence" value="ECO:0007669"/>
    <property type="project" value="InterPro"/>
</dbReference>
<dbReference type="GO" id="GO:0035025">
    <property type="term" value="P:positive regulation of Rho protein signal transduction"/>
    <property type="evidence" value="ECO:0007669"/>
    <property type="project" value="TreeGrafter"/>
</dbReference>
<keyword evidence="2" id="KW-1003">Cell membrane</keyword>
<dbReference type="InterPro" id="IPR003912">
    <property type="entry name" value="Protea_act_rcpt"/>
</dbReference>
<keyword evidence="9" id="KW-0325">Glycoprotein</keyword>
<evidence type="ECO:0000256" key="3">
    <source>
        <dbReference type="ARBA" id="ARBA00022692"/>
    </source>
</evidence>
<keyword evidence="8 12" id="KW-0675">Receptor</keyword>
<evidence type="ECO:0000256" key="8">
    <source>
        <dbReference type="ARBA" id="ARBA00023170"/>
    </source>
</evidence>
<keyword evidence="16" id="KW-1185">Reference proteome</keyword>
<dbReference type="Gene3D" id="1.20.1070.10">
    <property type="entry name" value="Rhodopsin 7-helix transmembrane proteins"/>
    <property type="match status" value="1"/>
</dbReference>
<evidence type="ECO:0000256" key="5">
    <source>
        <dbReference type="ARBA" id="ARBA00023040"/>
    </source>
</evidence>
<dbReference type="PRINTS" id="PR01428">
    <property type="entry name" value="PROTEASEAR"/>
</dbReference>